<gene>
    <name evidence="1" type="ORF">PRL19_04125</name>
</gene>
<dbReference type="RefSeq" id="WP_273743972.1">
    <property type="nucleotide sequence ID" value="NZ_CP117466.1"/>
</dbReference>
<name>A0ABY7UV27_9RHOB</name>
<reference evidence="1 2" key="1">
    <citation type="submission" date="2023-02" db="EMBL/GenBank/DDBJ databases">
        <title>Whole genome sequenc of Paracoccus marcusii MBLB0836.</title>
        <authorList>
            <person name="Seo M.-J."/>
            <person name="Cho E.-S."/>
            <person name="Hwang C.Y."/>
        </authorList>
    </citation>
    <scope>NUCLEOTIDE SEQUENCE [LARGE SCALE GENOMIC DNA]</scope>
    <source>
        <strain evidence="1 2">MBLB0836</strain>
    </source>
</reference>
<evidence type="ECO:0000313" key="2">
    <source>
        <dbReference type="Proteomes" id="UP001216899"/>
    </source>
</evidence>
<evidence type="ECO:0008006" key="3">
    <source>
        <dbReference type="Google" id="ProtNLM"/>
    </source>
</evidence>
<dbReference type="Proteomes" id="UP001216899">
    <property type="component" value="Chromosome"/>
</dbReference>
<dbReference type="EMBL" id="CP117466">
    <property type="protein sequence ID" value="WDA13447.1"/>
    <property type="molecule type" value="Genomic_DNA"/>
</dbReference>
<evidence type="ECO:0000313" key="1">
    <source>
        <dbReference type="EMBL" id="WDA13447.1"/>
    </source>
</evidence>
<organism evidence="1 2">
    <name type="scientific">Paracoccus marcusii</name>
    <dbReference type="NCBI Taxonomy" id="59779"/>
    <lineage>
        <taxon>Bacteria</taxon>
        <taxon>Pseudomonadati</taxon>
        <taxon>Pseudomonadota</taxon>
        <taxon>Alphaproteobacteria</taxon>
        <taxon>Rhodobacterales</taxon>
        <taxon>Paracoccaceae</taxon>
        <taxon>Paracoccus</taxon>
    </lineage>
</organism>
<keyword evidence="2" id="KW-1185">Reference proteome</keyword>
<proteinExistence type="predicted"/>
<protein>
    <recommendedName>
        <fullName evidence="3">NERD domain-containing protein</fullName>
    </recommendedName>
</protein>
<sequence>MTKSRAPRRVAIALSQAAEEYVAGLKQFEAEQSEFLIRARQALPPSGYAVPMAAHVLERRANETVDHVVPWGFADFSVSFRILAETLAELAPTMSDSPIPLYINVVRDEDPAVETYLLIKFGQILALNERVSVESGKRIVSQDGERYLSAIADSRRRSALTLLRTKALYLEHSEEERKIINGAVENGGGHDSDIALRAKLTLLLDMREIDVLRKGLPETWQRMLTALEVREASLLSLLAFASLLPAMGYRWLDEDTLFDLLGSFTSAYERDPIDNRELIRLMNLLSSDPETARRTGSAVPFLRISSQYRAWPFVYHAMLPELVFIAQVQSKRGEIWSTTFGSDLARAADYIADQLQQFKNITVVTRKKKSGIGDIDLGIYDHDTNELLICEVKTVFDRFRTEFQASNFTDDRVNFGKAVQQLNAARNALLSGQWSLKDIFGKTVPANPSNVYRVVLLWRDHINPSLDGGDFTPACDFSTFRYLFERCAGKPRIVAESIEQLEKIFWVSRYRIDFWPVGDDTLAYAREEETDALPPMSFLDKLPLNEIVRAEVRTLRHFPPDWEEQLEAANDEALPQFLSQLT</sequence>
<accession>A0ABY7UV27</accession>